<dbReference type="AlphaFoldDB" id="A0A9D7LVF4"/>
<name>A0A9D7LVF4_9RHOO</name>
<accession>A0A9D7LVF4</accession>
<keyword evidence="1" id="KW-0732">Signal</keyword>
<feature type="chain" id="PRO_5038779543" description="Lipoprotein" evidence="1">
    <location>
        <begin position="26"/>
        <end position="130"/>
    </location>
</feature>
<evidence type="ECO:0000256" key="1">
    <source>
        <dbReference type="SAM" id="SignalP"/>
    </source>
</evidence>
<dbReference type="Proteomes" id="UP000808146">
    <property type="component" value="Unassembled WGS sequence"/>
</dbReference>
<organism evidence="2 3">
    <name type="scientific">Candidatus Dechloromonas phosphorivorans</name>
    <dbReference type="NCBI Taxonomy" id="2899244"/>
    <lineage>
        <taxon>Bacteria</taxon>
        <taxon>Pseudomonadati</taxon>
        <taxon>Pseudomonadota</taxon>
        <taxon>Betaproteobacteria</taxon>
        <taxon>Rhodocyclales</taxon>
        <taxon>Azonexaceae</taxon>
        <taxon>Dechloromonas</taxon>
    </lineage>
</organism>
<evidence type="ECO:0000313" key="2">
    <source>
        <dbReference type="EMBL" id="MBK8891928.1"/>
    </source>
</evidence>
<comment type="caution">
    <text evidence="2">The sequence shown here is derived from an EMBL/GenBank/DDBJ whole genome shotgun (WGS) entry which is preliminary data.</text>
</comment>
<feature type="signal peptide" evidence="1">
    <location>
        <begin position="1"/>
        <end position="25"/>
    </location>
</feature>
<protein>
    <recommendedName>
        <fullName evidence="4">Lipoprotein</fullName>
    </recommendedName>
</protein>
<gene>
    <name evidence="2" type="ORF">IPN75_16850</name>
</gene>
<proteinExistence type="predicted"/>
<dbReference type="EMBL" id="JADKBR010000020">
    <property type="protein sequence ID" value="MBK8891928.1"/>
    <property type="molecule type" value="Genomic_DNA"/>
</dbReference>
<evidence type="ECO:0000313" key="3">
    <source>
        <dbReference type="Proteomes" id="UP000808146"/>
    </source>
</evidence>
<evidence type="ECO:0008006" key="4">
    <source>
        <dbReference type="Google" id="ProtNLM"/>
    </source>
</evidence>
<sequence length="130" mass="14172">MLAYRNPRRRLGAALAGALALQLAACTQDRLYVSSTTVLGLDASVNTARSAGRVQFGYDRYFVTWVPQTVEQKDGGREVMSALNCTEVVVSGLALKKFDESLATGIAATNFAKHLKDERAAAYFDCFTDR</sequence>
<reference evidence="2" key="1">
    <citation type="submission" date="2020-10" db="EMBL/GenBank/DDBJ databases">
        <title>Connecting structure to function with the recovery of over 1000 high-quality activated sludge metagenome-assembled genomes encoding full-length rRNA genes using long-read sequencing.</title>
        <authorList>
            <person name="Singleton C.M."/>
            <person name="Petriglieri F."/>
            <person name="Kristensen J.M."/>
            <person name="Kirkegaard R.H."/>
            <person name="Michaelsen T.Y."/>
            <person name="Andersen M.H."/>
            <person name="Karst S.M."/>
            <person name="Dueholm M.S."/>
            <person name="Nielsen P.H."/>
            <person name="Albertsen M."/>
        </authorList>
    </citation>
    <scope>NUCLEOTIDE SEQUENCE</scope>
    <source>
        <strain evidence="2">OdNE_18-Q3-R46-58_BAT3C.305</strain>
    </source>
</reference>